<dbReference type="Proteomes" id="UP000199045">
    <property type="component" value="Unassembled WGS sequence"/>
</dbReference>
<protein>
    <submittedName>
        <fullName evidence="1">Uncharacterized protein</fullName>
    </submittedName>
</protein>
<dbReference type="AlphaFoldDB" id="A0A1G8CW52"/>
<gene>
    <name evidence="1" type="ORF">SAMN04488121_11357</name>
</gene>
<organism evidence="1 2">
    <name type="scientific">Chitinophaga filiformis</name>
    <name type="common">Myxococcus filiformis</name>
    <name type="synonym">Flexibacter filiformis</name>
    <dbReference type="NCBI Taxonomy" id="104663"/>
    <lineage>
        <taxon>Bacteria</taxon>
        <taxon>Pseudomonadati</taxon>
        <taxon>Bacteroidota</taxon>
        <taxon>Chitinophagia</taxon>
        <taxon>Chitinophagales</taxon>
        <taxon>Chitinophagaceae</taxon>
        <taxon>Chitinophaga</taxon>
    </lineage>
</organism>
<name>A0A1G8CW52_CHIFI</name>
<reference evidence="1 2" key="1">
    <citation type="submission" date="2016-10" db="EMBL/GenBank/DDBJ databases">
        <authorList>
            <person name="de Groot N.N."/>
        </authorList>
    </citation>
    <scope>NUCLEOTIDE SEQUENCE [LARGE SCALE GENOMIC DNA]</scope>
    <source>
        <strain evidence="1 2">DSM 527</strain>
    </source>
</reference>
<sequence>METTHKIKIIPVDYNSNEMPDAVRKYKPVLLNDGHDYCCILGESPEYGIHGCGDTPDDAIMHWNQQYLQKSVEGALFSTKKPVLDDSEEVVRAYFYRSVSI</sequence>
<dbReference type="OrthoDB" id="670987at2"/>
<accession>A0A1G8CW52</accession>
<evidence type="ECO:0000313" key="1">
    <source>
        <dbReference type="EMBL" id="SDH49574.1"/>
    </source>
</evidence>
<dbReference type="STRING" id="104663.SAMN04488121_11357"/>
<dbReference type="EMBL" id="FNBN01000013">
    <property type="protein sequence ID" value="SDH49574.1"/>
    <property type="molecule type" value="Genomic_DNA"/>
</dbReference>
<proteinExistence type="predicted"/>
<evidence type="ECO:0000313" key="2">
    <source>
        <dbReference type="Proteomes" id="UP000199045"/>
    </source>
</evidence>
<dbReference type="RefSeq" id="WP_143011665.1">
    <property type="nucleotide sequence ID" value="NZ_FNBN01000013.1"/>
</dbReference>